<keyword evidence="9" id="KW-0547">Nucleotide-binding</keyword>
<feature type="domain" description="Histidine kinase" evidence="16">
    <location>
        <begin position="422"/>
        <end position="640"/>
    </location>
</feature>
<dbReference type="Pfam" id="PF02518">
    <property type="entry name" value="HATPase_c"/>
    <property type="match status" value="1"/>
</dbReference>
<dbReference type="Gene3D" id="3.30.565.10">
    <property type="entry name" value="Histidine kinase-like ATPase, C-terminal domain"/>
    <property type="match status" value="1"/>
</dbReference>
<dbReference type="PROSITE" id="PS50109">
    <property type="entry name" value="HIS_KIN"/>
    <property type="match status" value="1"/>
</dbReference>
<dbReference type="InterPro" id="IPR003661">
    <property type="entry name" value="HisK_dim/P_dom"/>
</dbReference>
<dbReference type="SMART" id="SM00387">
    <property type="entry name" value="HATPase_c"/>
    <property type="match status" value="1"/>
</dbReference>
<comment type="subcellular location">
    <subcellularLocation>
        <location evidence="2">Cell membrane</location>
    </subcellularLocation>
    <subcellularLocation>
        <location evidence="3">Membrane raft</location>
        <topology evidence="3">Multi-pass membrane protein</topology>
    </subcellularLocation>
</comment>
<dbReference type="PRINTS" id="PR00344">
    <property type="entry name" value="BCTRLSENSOR"/>
</dbReference>
<evidence type="ECO:0000256" key="2">
    <source>
        <dbReference type="ARBA" id="ARBA00004236"/>
    </source>
</evidence>
<dbReference type="Gene3D" id="1.10.287.130">
    <property type="match status" value="1"/>
</dbReference>
<keyword evidence="5" id="KW-1003">Cell membrane</keyword>
<dbReference type="SUPFAM" id="SSF47384">
    <property type="entry name" value="Homodimeric domain of signal transducing histidine kinase"/>
    <property type="match status" value="1"/>
</dbReference>
<dbReference type="GO" id="GO:0005524">
    <property type="term" value="F:ATP binding"/>
    <property type="evidence" value="ECO:0007669"/>
    <property type="project" value="UniProtKB-KW"/>
</dbReference>
<dbReference type="GO" id="GO:0045121">
    <property type="term" value="C:membrane raft"/>
    <property type="evidence" value="ECO:0007669"/>
    <property type="project" value="UniProtKB-SubCell"/>
</dbReference>
<keyword evidence="19" id="KW-1185">Reference proteome</keyword>
<organism evidence="18 19">
    <name type="scientific">Marinobacter algicola DG893</name>
    <dbReference type="NCBI Taxonomy" id="443152"/>
    <lineage>
        <taxon>Bacteria</taxon>
        <taxon>Pseudomonadati</taxon>
        <taxon>Pseudomonadota</taxon>
        <taxon>Gammaproteobacteria</taxon>
        <taxon>Pseudomonadales</taxon>
        <taxon>Marinobacteraceae</taxon>
        <taxon>Marinobacter</taxon>
    </lineage>
</organism>
<evidence type="ECO:0000259" key="16">
    <source>
        <dbReference type="PROSITE" id="PS50109"/>
    </source>
</evidence>
<accession>A6F4L5</accession>
<dbReference type="AlphaFoldDB" id="A6F4L5"/>
<evidence type="ECO:0000313" key="18">
    <source>
        <dbReference type="EMBL" id="EDM46291.1"/>
    </source>
</evidence>
<dbReference type="InterPro" id="IPR005467">
    <property type="entry name" value="His_kinase_dom"/>
</dbReference>
<evidence type="ECO:0000256" key="13">
    <source>
        <dbReference type="ARBA" id="ARBA00023012"/>
    </source>
</evidence>
<dbReference type="PROSITE" id="PS50839">
    <property type="entry name" value="CHASE"/>
    <property type="match status" value="1"/>
</dbReference>
<feature type="domain" description="CHASE" evidence="17">
    <location>
        <begin position="111"/>
        <end position="200"/>
    </location>
</feature>
<dbReference type="PANTHER" id="PTHR43711:SF31">
    <property type="entry name" value="HISTIDINE KINASE"/>
    <property type="match status" value="1"/>
</dbReference>
<evidence type="ECO:0000256" key="9">
    <source>
        <dbReference type="ARBA" id="ARBA00022741"/>
    </source>
</evidence>
<comment type="caution">
    <text evidence="18">The sequence shown here is derived from an EMBL/GenBank/DDBJ whole genome shotgun (WGS) entry which is preliminary data.</text>
</comment>
<dbReference type="InterPro" id="IPR003594">
    <property type="entry name" value="HATPase_dom"/>
</dbReference>
<keyword evidence="6" id="KW-0597">Phosphoprotein</keyword>
<dbReference type="SMART" id="SM00388">
    <property type="entry name" value="HisKA"/>
    <property type="match status" value="1"/>
</dbReference>
<dbReference type="InterPro" id="IPR036097">
    <property type="entry name" value="HisK_dim/P_sf"/>
</dbReference>
<evidence type="ECO:0000256" key="4">
    <source>
        <dbReference type="ARBA" id="ARBA00012438"/>
    </source>
</evidence>
<feature type="transmembrane region" description="Helical" evidence="15">
    <location>
        <begin position="296"/>
        <end position="313"/>
    </location>
</feature>
<dbReference type="eggNOG" id="COG2205">
    <property type="taxonomic scope" value="Bacteria"/>
</dbReference>
<dbReference type="FunFam" id="1.10.287.130:FF:000001">
    <property type="entry name" value="Two-component sensor histidine kinase"/>
    <property type="match status" value="1"/>
</dbReference>
<keyword evidence="12 15" id="KW-1133">Transmembrane helix</keyword>
<dbReference type="InterPro" id="IPR036890">
    <property type="entry name" value="HATPase_C_sf"/>
</dbReference>
<dbReference type="EMBL" id="ABCP01000045">
    <property type="protein sequence ID" value="EDM46291.1"/>
    <property type="molecule type" value="Genomic_DNA"/>
</dbReference>
<proteinExistence type="predicted"/>
<dbReference type="InterPro" id="IPR004358">
    <property type="entry name" value="Sig_transdc_His_kin-like_C"/>
</dbReference>
<comment type="catalytic activity">
    <reaction evidence="1">
        <text>ATP + protein L-histidine = ADP + protein N-phospho-L-histidine.</text>
        <dbReference type="EC" id="2.7.13.3"/>
    </reaction>
</comment>
<evidence type="ECO:0000259" key="17">
    <source>
        <dbReference type="PROSITE" id="PS50839"/>
    </source>
</evidence>
<keyword evidence="10 18" id="KW-0418">Kinase</keyword>
<keyword evidence="13" id="KW-0902">Two-component regulatory system</keyword>
<keyword evidence="14 15" id="KW-0472">Membrane</keyword>
<gene>
    <name evidence="18" type="ORF">MDG893_19529</name>
</gene>
<name>A6F4L5_9GAMM</name>
<dbReference type="InterPro" id="IPR006189">
    <property type="entry name" value="CHASE_dom"/>
</dbReference>
<evidence type="ECO:0000256" key="14">
    <source>
        <dbReference type="ARBA" id="ARBA00023136"/>
    </source>
</evidence>
<protein>
    <recommendedName>
        <fullName evidence="4">histidine kinase</fullName>
        <ecNumber evidence="4">2.7.13.3</ecNumber>
    </recommendedName>
</protein>
<evidence type="ECO:0000256" key="3">
    <source>
        <dbReference type="ARBA" id="ARBA00004314"/>
    </source>
</evidence>
<keyword evidence="8 15" id="KW-0812">Transmembrane</keyword>
<sequence length="640" mass="70919">MAPPTRVNMFRRLIWAARLGVLLLVVVVAISLDASSSSSHRNEVRQQWQTKADDISLKLQSSILQNIQTVWGLAANVSIQPDINGQRFRELASVVISLAPELQNIGLAPGFVIRHIYPLEGNKAALGLDLTAQSLSPEQIDALLDSRREVFSGPINLVQGGQGLAGRIPIFEQATGEFWGVVSVILDLEKLYSSIGLDRLEDGFNLALSSSSDITDTESVFFSTGSIPWTNPVKSRIRMRGTTWMVFAEPAKGWPDHPRQPWIFRGSLFALLAIIAGGVFWLTSLMSRDREMQRRLWGLFELAPMGIGLFSVHSNRLLRANPTFESQFGKSVQSLDFFDQPLDVHGEPLANRPGVQETLREHARISGLEGYYMAPGHDEPSPIMLHGLQLDNYGNEPVVWLITEDISERKKVDHLKNEFISTVSHELRTPLTSISGSLGLLANNAVGELPEKASKLAHIAYRNSQQLTFLINDLLDMEKLVAGKMPFRSEHYVLQDLVHESVENIATFAQQRDIDLQVSELPAVTVHVDRQRLNQAITNLLSNAIKFSPAGSSVDIFASQREESVRLCIRDHGEGVAPHFREHIFQKFSQADASDRRASGGTGLGLAITRELMTRMDGTVDYESIPGEGATFWLELPVAG</sequence>
<evidence type="ECO:0000256" key="6">
    <source>
        <dbReference type="ARBA" id="ARBA00022553"/>
    </source>
</evidence>
<dbReference type="STRING" id="443152.MDG893_19529"/>
<dbReference type="Proteomes" id="UP000005856">
    <property type="component" value="Unassembled WGS sequence"/>
</dbReference>
<dbReference type="Pfam" id="PF03924">
    <property type="entry name" value="CHASE"/>
    <property type="match status" value="1"/>
</dbReference>
<keyword evidence="7" id="KW-0808">Transferase</keyword>
<dbReference type="Gene3D" id="3.30.450.350">
    <property type="entry name" value="CHASE domain"/>
    <property type="match status" value="1"/>
</dbReference>
<dbReference type="Pfam" id="PF00512">
    <property type="entry name" value="HisKA"/>
    <property type="match status" value="1"/>
</dbReference>
<dbReference type="PANTHER" id="PTHR43711">
    <property type="entry name" value="TWO-COMPONENT HISTIDINE KINASE"/>
    <property type="match status" value="1"/>
</dbReference>
<evidence type="ECO:0000313" key="19">
    <source>
        <dbReference type="Proteomes" id="UP000005856"/>
    </source>
</evidence>
<evidence type="ECO:0000256" key="1">
    <source>
        <dbReference type="ARBA" id="ARBA00000085"/>
    </source>
</evidence>
<dbReference type="eggNOG" id="COG3452">
    <property type="taxonomic scope" value="Bacteria"/>
</dbReference>
<dbReference type="SUPFAM" id="SSF55874">
    <property type="entry name" value="ATPase domain of HSP90 chaperone/DNA topoisomerase II/histidine kinase"/>
    <property type="match status" value="1"/>
</dbReference>
<dbReference type="GO" id="GO:0000155">
    <property type="term" value="F:phosphorelay sensor kinase activity"/>
    <property type="evidence" value="ECO:0007669"/>
    <property type="project" value="InterPro"/>
</dbReference>
<dbReference type="InterPro" id="IPR042240">
    <property type="entry name" value="CHASE_sf"/>
</dbReference>
<evidence type="ECO:0000256" key="5">
    <source>
        <dbReference type="ARBA" id="ARBA00022475"/>
    </source>
</evidence>
<dbReference type="GO" id="GO:0005886">
    <property type="term" value="C:plasma membrane"/>
    <property type="evidence" value="ECO:0007669"/>
    <property type="project" value="UniProtKB-SubCell"/>
</dbReference>
<dbReference type="RefSeq" id="WP_007155199.1">
    <property type="nucleotide sequence ID" value="NZ_ABCP01000045.1"/>
</dbReference>
<dbReference type="FunFam" id="3.30.565.10:FF:000023">
    <property type="entry name" value="PAS domain-containing sensor histidine kinase"/>
    <property type="match status" value="1"/>
</dbReference>
<dbReference type="EC" id="2.7.13.3" evidence="4"/>
<evidence type="ECO:0000256" key="10">
    <source>
        <dbReference type="ARBA" id="ARBA00022777"/>
    </source>
</evidence>
<feature type="transmembrane region" description="Helical" evidence="15">
    <location>
        <begin position="262"/>
        <end position="284"/>
    </location>
</feature>
<evidence type="ECO:0000256" key="8">
    <source>
        <dbReference type="ARBA" id="ARBA00022692"/>
    </source>
</evidence>
<dbReference type="InterPro" id="IPR050736">
    <property type="entry name" value="Sensor_HK_Regulatory"/>
</dbReference>
<evidence type="ECO:0000256" key="15">
    <source>
        <dbReference type="SAM" id="Phobius"/>
    </source>
</evidence>
<dbReference type="CDD" id="cd00082">
    <property type="entry name" value="HisKA"/>
    <property type="match status" value="1"/>
</dbReference>
<evidence type="ECO:0000256" key="12">
    <source>
        <dbReference type="ARBA" id="ARBA00022989"/>
    </source>
</evidence>
<keyword evidence="11" id="KW-0067">ATP-binding</keyword>
<reference evidence="18 19" key="1">
    <citation type="submission" date="2007-06" db="EMBL/GenBank/DDBJ databases">
        <authorList>
            <person name="Green D."/>
            <person name="Ferriera S."/>
            <person name="Johnson J."/>
            <person name="Kravitz S."/>
            <person name="Beeson K."/>
            <person name="Sutton G."/>
            <person name="Rogers Y.-H."/>
            <person name="Friedman R."/>
            <person name="Frazier M."/>
            <person name="Venter J.C."/>
        </authorList>
    </citation>
    <scope>NUCLEOTIDE SEQUENCE [LARGE SCALE GENOMIC DNA]</scope>
    <source>
        <strain evidence="18 19">DG893</strain>
    </source>
</reference>
<evidence type="ECO:0000256" key="7">
    <source>
        <dbReference type="ARBA" id="ARBA00022679"/>
    </source>
</evidence>
<dbReference type="OrthoDB" id="9804645at2"/>
<evidence type="ECO:0000256" key="11">
    <source>
        <dbReference type="ARBA" id="ARBA00022840"/>
    </source>
</evidence>
<dbReference type="SMART" id="SM01079">
    <property type="entry name" value="CHASE"/>
    <property type="match status" value="1"/>
</dbReference>